<gene>
    <name evidence="2" type="ORF">F3059_06475</name>
</gene>
<reference evidence="2 3" key="1">
    <citation type="submission" date="2019-09" db="EMBL/GenBank/DDBJ databases">
        <title>Genomes of Cryomorphaceae.</title>
        <authorList>
            <person name="Bowman J.P."/>
        </authorList>
    </citation>
    <scope>NUCLEOTIDE SEQUENCE [LARGE SCALE GENOMIC DNA]</scope>
    <source>
        <strain evidence="2 3">KCTC 52047</strain>
    </source>
</reference>
<evidence type="ECO:0000256" key="1">
    <source>
        <dbReference type="SAM" id="Phobius"/>
    </source>
</evidence>
<evidence type="ECO:0000313" key="2">
    <source>
        <dbReference type="EMBL" id="KAB1064343.1"/>
    </source>
</evidence>
<feature type="transmembrane region" description="Helical" evidence="1">
    <location>
        <begin position="72"/>
        <end position="92"/>
    </location>
</feature>
<dbReference type="GO" id="GO:0005886">
    <property type="term" value="C:plasma membrane"/>
    <property type="evidence" value="ECO:0007669"/>
    <property type="project" value="TreeGrafter"/>
</dbReference>
<proteinExistence type="predicted"/>
<dbReference type="EMBL" id="WACR01000005">
    <property type="protein sequence ID" value="KAB1064343.1"/>
    <property type="molecule type" value="Genomic_DNA"/>
</dbReference>
<dbReference type="Proteomes" id="UP000435357">
    <property type="component" value="Unassembled WGS sequence"/>
</dbReference>
<dbReference type="PANTHER" id="PTHR34821:SF2">
    <property type="entry name" value="INNER MEMBRANE PROTEIN YDCZ"/>
    <property type="match status" value="1"/>
</dbReference>
<comment type="caution">
    <text evidence="2">The sequence shown here is derived from an EMBL/GenBank/DDBJ whole genome shotgun (WGS) entry which is preliminary data.</text>
</comment>
<dbReference type="InterPro" id="IPR006750">
    <property type="entry name" value="YdcZ"/>
</dbReference>
<organism evidence="2 3">
    <name type="scientific">Salibacter halophilus</name>
    <dbReference type="NCBI Taxonomy" id="1803916"/>
    <lineage>
        <taxon>Bacteria</taxon>
        <taxon>Pseudomonadati</taxon>
        <taxon>Bacteroidota</taxon>
        <taxon>Flavobacteriia</taxon>
        <taxon>Flavobacteriales</taxon>
        <taxon>Salibacteraceae</taxon>
        <taxon>Salibacter</taxon>
    </lineage>
</organism>
<feature type="transmembrane region" description="Helical" evidence="1">
    <location>
        <begin position="127"/>
        <end position="146"/>
    </location>
</feature>
<feature type="transmembrane region" description="Helical" evidence="1">
    <location>
        <begin position="99"/>
        <end position="121"/>
    </location>
</feature>
<accession>A0A6N6M6W7</accession>
<evidence type="ECO:0000313" key="3">
    <source>
        <dbReference type="Proteomes" id="UP000435357"/>
    </source>
</evidence>
<sequence length="149" mass="16030">MKSSTLFIVLSLAAGLVIPLQGALNGILGKQMNHPLQATFISFLGGVFFLFILLIIINPDIPTWSMLKGNPWYIYTGGFLGVIFVTMALLSVPIIGAGNFLAAALTGQMVGAIIIDHFGILNVPVQPITWTRVLGVLFLFLGVYLVKRG</sequence>
<feature type="transmembrane region" description="Helical" evidence="1">
    <location>
        <begin position="40"/>
        <end position="57"/>
    </location>
</feature>
<protein>
    <submittedName>
        <fullName evidence="2">DMT family transporter</fullName>
    </submittedName>
</protein>
<dbReference type="AlphaFoldDB" id="A0A6N6M6W7"/>
<keyword evidence="1" id="KW-0472">Membrane</keyword>
<dbReference type="OrthoDB" id="9097160at2"/>
<dbReference type="RefSeq" id="WP_151167403.1">
    <property type="nucleotide sequence ID" value="NZ_WACR01000005.1"/>
</dbReference>
<keyword evidence="1" id="KW-0812">Transmembrane</keyword>
<keyword evidence="1" id="KW-1133">Transmembrane helix</keyword>
<dbReference type="Pfam" id="PF04657">
    <property type="entry name" value="DMT_YdcZ"/>
    <property type="match status" value="1"/>
</dbReference>
<name>A0A6N6M6W7_9FLAO</name>
<dbReference type="PANTHER" id="PTHR34821">
    <property type="entry name" value="INNER MEMBRANE PROTEIN YDCZ"/>
    <property type="match status" value="1"/>
</dbReference>
<feature type="transmembrane region" description="Helical" evidence="1">
    <location>
        <begin position="6"/>
        <end position="28"/>
    </location>
</feature>
<keyword evidence="3" id="KW-1185">Reference proteome</keyword>